<organism evidence="2 3">
    <name type="scientific">Ophiobolus disseminans</name>
    <dbReference type="NCBI Taxonomy" id="1469910"/>
    <lineage>
        <taxon>Eukaryota</taxon>
        <taxon>Fungi</taxon>
        <taxon>Dikarya</taxon>
        <taxon>Ascomycota</taxon>
        <taxon>Pezizomycotina</taxon>
        <taxon>Dothideomycetes</taxon>
        <taxon>Pleosporomycetidae</taxon>
        <taxon>Pleosporales</taxon>
        <taxon>Pleosporineae</taxon>
        <taxon>Phaeosphaeriaceae</taxon>
        <taxon>Ophiobolus</taxon>
    </lineage>
</organism>
<reference evidence="2" key="1">
    <citation type="journal article" date="2020" name="Stud. Mycol.">
        <title>101 Dothideomycetes genomes: a test case for predicting lifestyles and emergence of pathogens.</title>
        <authorList>
            <person name="Haridas S."/>
            <person name="Albert R."/>
            <person name="Binder M."/>
            <person name="Bloem J."/>
            <person name="Labutti K."/>
            <person name="Salamov A."/>
            <person name="Andreopoulos B."/>
            <person name="Baker S."/>
            <person name="Barry K."/>
            <person name="Bills G."/>
            <person name="Bluhm B."/>
            <person name="Cannon C."/>
            <person name="Castanera R."/>
            <person name="Culley D."/>
            <person name="Daum C."/>
            <person name="Ezra D."/>
            <person name="Gonzalez J."/>
            <person name="Henrissat B."/>
            <person name="Kuo A."/>
            <person name="Liang C."/>
            <person name="Lipzen A."/>
            <person name="Lutzoni F."/>
            <person name="Magnuson J."/>
            <person name="Mondo S."/>
            <person name="Nolan M."/>
            <person name="Ohm R."/>
            <person name="Pangilinan J."/>
            <person name="Park H.-J."/>
            <person name="Ramirez L."/>
            <person name="Alfaro M."/>
            <person name="Sun H."/>
            <person name="Tritt A."/>
            <person name="Yoshinaga Y."/>
            <person name="Zwiers L.-H."/>
            <person name="Turgeon B."/>
            <person name="Goodwin S."/>
            <person name="Spatafora J."/>
            <person name="Crous P."/>
            <person name="Grigoriev I."/>
        </authorList>
    </citation>
    <scope>NUCLEOTIDE SEQUENCE</scope>
    <source>
        <strain evidence="2">CBS 113818</strain>
    </source>
</reference>
<feature type="compositionally biased region" description="Polar residues" evidence="1">
    <location>
        <begin position="608"/>
        <end position="623"/>
    </location>
</feature>
<accession>A0A6A6ZPA1</accession>
<gene>
    <name evidence="2" type="ORF">CC86DRAFT_469993</name>
</gene>
<feature type="compositionally biased region" description="Basic and acidic residues" evidence="1">
    <location>
        <begin position="577"/>
        <end position="594"/>
    </location>
</feature>
<dbReference type="AlphaFoldDB" id="A0A6A6ZPA1"/>
<feature type="region of interest" description="Disordered" evidence="1">
    <location>
        <begin position="338"/>
        <end position="377"/>
    </location>
</feature>
<dbReference type="Proteomes" id="UP000799424">
    <property type="component" value="Unassembled WGS sequence"/>
</dbReference>
<feature type="compositionally biased region" description="Basic residues" evidence="1">
    <location>
        <begin position="358"/>
        <end position="368"/>
    </location>
</feature>
<evidence type="ECO:0000256" key="1">
    <source>
        <dbReference type="SAM" id="MobiDB-lite"/>
    </source>
</evidence>
<evidence type="ECO:0000313" key="3">
    <source>
        <dbReference type="Proteomes" id="UP000799424"/>
    </source>
</evidence>
<protein>
    <submittedName>
        <fullName evidence="2">Uncharacterized protein</fullName>
    </submittedName>
</protein>
<evidence type="ECO:0000313" key="2">
    <source>
        <dbReference type="EMBL" id="KAF2822698.1"/>
    </source>
</evidence>
<sequence length="671" mass="74689">MSNLQARDLLVGQADLPQANNLIVGSPRTRRETTLAAYPVTSNTTIPQVGEGEQLIRTTPTDSAVEYRALPFSSMQGYGAAQHLGWASPTAYQNSGDEQYLSWASQAASQSSGGFQGPRASQNQHEDHRQMYAHDAPPVGGNIHMVQHPDHDFTNNYIKTQRFNNSDTTAFQHNVQYHQNTNRRGHSNTSQQYGPRYPVVHPLLRLPRLAYSEQDQHLYGQVPPDSDPHSFHYEEPLVLSDSCSGQAHSANNQWFHAQTVPQNQRSPVQTFHYPALHDQSTVGATYEDASASHQHQIAPTESTTRKQMMVSQLAQNSVLPQDLVVDVATSAAINKELKKSARARNSKNSANQPSKPSGVKKQRPKPKKMTAPTDVPSVELSLPLNEYGMYFDSALDASQKTNGLNWPPRDDATLPVDLSARREVVKELLAAMNDVSSIEDKIGDVLINRWLPDDFLDHQGSQDDGSNGSEWVARMAAAVNKFYAPWIKEKACWELADTLERLYREGTHFITIVDPGLLRDAEKWRDLTFLERKDKCVELLKCYKSRADKLLCGSSTQQYALVVGKLLKESKANRINNDRRQRDLIAGRKRDDRKLKTRGRPSKKESSADLQDNPTMNGSQLDGQASVPDLDVTEDEETITSPMGGSKRSRGSDDDTGGDGQPAAKRLRMAD</sequence>
<feature type="compositionally biased region" description="Polar residues" evidence="1">
    <location>
        <begin position="346"/>
        <end position="355"/>
    </location>
</feature>
<keyword evidence="3" id="KW-1185">Reference proteome</keyword>
<feature type="region of interest" description="Disordered" evidence="1">
    <location>
        <begin position="577"/>
        <end position="671"/>
    </location>
</feature>
<name>A0A6A6ZPA1_9PLEO</name>
<dbReference type="OrthoDB" id="3687536at2759"/>
<dbReference type="EMBL" id="MU006234">
    <property type="protein sequence ID" value="KAF2822698.1"/>
    <property type="molecule type" value="Genomic_DNA"/>
</dbReference>
<proteinExistence type="predicted"/>